<dbReference type="SUPFAM" id="SSF81383">
    <property type="entry name" value="F-box domain"/>
    <property type="match status" value="1"/>
</dbReference>
<organism evidence="1 2">
    <name type="scientific">Parathielavia hyrcaniae</name>
    <dbReference type="NCBI Taxonomy" id="113614"/>
    <lineage>
        <taxon>Eukaryota</taxon>
        <taxon>Fungi</taxon>
        <taxon>Dikarya</taxon>
        <taxon>Ascomycota</taxon>
        <taxon>Pezizomycotina</taxon>
        <taxon>Sordariomycetes</taxon>
        <taxon>Sordariomycetidae</taxon>
        <taxon>Sordariales</taxon>
        <taxon>Chaetomiaceae</taxon>
        <taxon>Parathielavia</taxon>
    </lineage>
</organism>
<reference evidence="1" key="1">
    <citation type="journal article" date="2023" name="Mol. Phylogenet. Evol.">
        <title>Genome-scale phylogeny and comparative genomics of the fungal order Sordariales.</title>
        <authorList>
            <person name="Hensen N."/>
            <person name="Bonometti L."/>
            <person name="Westerberg I."/>
            <person name="Brannstrom I.O."/>
            <person name="Guillou S."/>
            <person name="Cros-Aarteil S."/>
            <person name="Calhoun S."/>
            <person name="Haridas S."/>
            <person name="Kuo A."/>
            <person name="Mondo S."/>
            <person name="Pangilinan J."/>
            <person name="Riley R."/>
            <person name="LaButti K."/>
            <person name="Andreopoulos B."/>
            <person name="Lipzen A."/>
            <person name="Chen C."/>
            <person name="Yan M."/>
            <person name="Daum C."/>
            <person name="Ng V."/>
            <person name="Clum A."/>
            <person name="Steindorff A."/>
            <person name="Ohm R.A."/>
            <person name="Martin F."/>
            <person name="Silar P."/>
            <person name="Natvig D.O."/>
            <person name="Lalanne C."/>
            <person name="Gautier V."/>
            <person name="Ament-Velasquez S.L."/>
            <person name="Kruys A."/>
            <person name="Hutchinson M.I."/>
            <person name="Powell A.J."/>
            <person name="Barry K."/>
            <person name="Miller A.N."/>
            <person name="Grigoriev I.V."/>
            <person name="Debuchy R."/>
            <person name="Gladieux P."/>
            <person name="Hiltunen Thoren M."/>
            <person name="Johannesson H."/>
        </authorList>
    </citation>
    <scope>NUCLEOTIDE SEQUENCE</scope>
    <source>
        <strain evidence="1">CBS 757.83</strain>
    </source>
</reference>
<evidence type="ECO:0000313" key="1">
    <source>
        <dbReference type="EMBL" id="KAK4099850.1"/>
    </source>
</evidence>
<protein>
    <recommendedName>
        <fullName evidence="3">F-box domain-containing protein</fullName>
    </recommendedName>
</protein>
<dbReference type="Proteomes" id="UP001305647">
    <property type="component" value="Unassembled WGS sequence"/>
</dbReference>
<dbReference type="AlphaFoldDB" id="A0AAN6SZT5"/>
<evidence type="ECO:0008006" key="3">
    <source>
        <dbReference type="Google" id="ProtNLM"/>
    </source>
</evidence>
<dbReference type="InterPro" id="IPR036047">
    <property type="entry name" value="F-box-like_dom_sf"/>
</dbReference>
<gene>
    <name evidence="1" type="ORF">N658DRAFT_146970</name>
</gene>
<reference evidence="1" key="2">
    <citation type="submission" date="2023-05" db="EMBL/GenBank/DDBJ databases">
        <authorList>
            <consortium name="Lawrence Berkeley National Laboratory"/>
            <person name="Steindorff A."/>
            <person name="Hensen N."/>
            <person name="Bonometti L."/>
            <person name="Westerberg I."/>
            <person name="Brannstrom I.O."/>
            <person name="Guillou S."/>
            <person name="Cros-Aarteil S."/>
            <person name="Calhoun S."/>
            <person name="Haridas S."/>
            <person name="Kuo A."/>
            <person name="Mondo S."/>
            <person name="Pangilinan J."/>
            <person name="Riley R."/>
            <person name="Labutti K."/>
            <person name="Andreopoulos B."/>
            <person name="Lipzen A."/>
            <person name="Chen C."/>
            <person name="Yanf M."/>
            <person name="Daum C."/>
            <person name="Ng V."/>
            <person name="Clum A."/>
            <person name="Ohm R."/>
            <person name="Martin F."/>
            <person name="Silar P."/>
            <person name="Natvig D."/>
            <person name="Lalanne C."/>
            <person name="Gautier V."/>
            <person name="Ament-Velasquez S.L."/>
            <person name="Kruys A."/>
            <person name="Hutchinson M.I."/>
            <person name="Powell A.J."/>
            <person name="Barry K."/>
            <person name="Miller A.N."/>
            <person name="Grigoriev I.V."/>
            <person name="Debuchy R."/>
            <person name="Gladieux P."/>
            <person name="Thoren M.H."/>
            <person name="Johannesson H."/>
        </authorList>
    </citation>
    <scope>NUCLEOTIDE SEQUENCE</scope>
    <source>
        <strain evidence="1">CBS 757.83</strain>
    </source>
</reference>
<name>A0AAN6SZT5_9PEZI</name>
<comment type="caution">
    <text evidence="1">The sequence shown here is derived from an EMBL/GenBank/DDBJ whole genome shotgun (WGS) entry which is preliminary data.</text>
</comment>
<proteinExistence type="predicted"/>
<keyword evidence="2" id="KW-1185">Reference proteome</keyword>
<sequence>MMGDEERHFPLHLACLELVSFCLTGSRGLSIHKLSLDKDALYLALFCLRSHPMRCRVESFQLVADSKCKINRWYCLSGYEFLVANPGLPDSNSSSEPTPVTSYLKTILPPIQDRQSETAADLPSRVKVDLFSRLPIELLFRIGGLLNDPSLSAWCAAFWTLHSVLHANNRFWRHRITRVSMLWLQELVPLLDDEELMSRVDVRKLFHQLHTETLPKPNITGPAMSLANRRRIWEACGVIGRAYDEMVREKAGLGTSLVRAKLLSEASPPSYHILNHELSEGDELWEAYYLSMMAKHV</sequence>
<dbReference type="EMBL" id="MU863645">
    <property type="protein sequence ID" value="KAK4099850.1"/>
    <property type="molecule type" value="Genomic_DNA"/>
</dbReference>
<evidence type="ECO:0000313" key="2">
    <source>
        <dbReference type="Proteomes" id="UP001305647"/>
    </source>
</evidence>
<accession>A0AAN6SZT5</accession>